<dbReference type="Proteomes" id="UP000612893">
    <property type="component" value="Unassembled WGS sequence"/>
</dbReference>
<keyword evidence="7" id="KW-0067">ATP-binding</keyword>
<evidence type="ECO:0000256" key="6">
    <source>
        <dbReference type="ARBA" id="ARBA00022777"/>
    </source>
</evidence>
<dbReference type="InterPro" id="IPR035907">
    <property type="entry name" value="Hppk_sf"/>
</dbReference>
<evidence type="ECO:0000313" key="11">
    <source>
        <dbReference type="Proteomes" id="UP000612893"/>
    </source>
</evidence>
<keyword evidence="6" id="KW-0418">Kinase</keyword>
<keyword evidence="8" id="KW-0289">Folate biosynthesis</keyword>
<dbReference type="NCBIfam" id="TIGR01498">
    <property type="entry name" value="folK"/>
    <property type="match status" value="1"/>
</dbReference>
<dbReference type="PANTHER" id="PTHR43071">
    <property type="entry name" value="2-AMINO-4-HYDROXY-6-HYDROXYMETHYLDIHYDROPTERIDINE PYROPHOSPHOKINASE"/>
    <property type="match status" value="1"/>
</dbReference>
<dbReference type="SUPFAM" id="SSF55083">
    <property type="entry name" value="6-hydroxymethyl-7,8-dihydropterin pyrophosphokinase, HPPK"/>
    <property type="match status" value="1"/>
</dbReference>
<evidence type="ECO:0000256" key="8">
    <source>
        <dbReference type="ARBA" id="ARBA00022909"/>
    </source>
</evidence>
<comment type="pathway">
    <text evidence="2">Cofactor biosynthesis; tetrahydrofolate biosynthesis; 2-amino-4-hydroxy-6-hydroxymethyl-7,8-dihydropteridine diphosphate from 7,8-dihydroneopterin triphosphate: step 4/4.</text>
</comment>
<dbReference type="EMBL" id="JAEKNR010000082">
    <property type="protein sequence ID" value="MBJ7597848.1"/>
    <property type="molecule type" value="Genomic_DNA"/>
</dbReference>
<evidence type="ECO:0000259" key="9">
    <source>
        <dbReference type="PROSITE" id="PS00794"/>
    </source>
</evidence>
<proteinExistence type="predicted"/>
<organism evidence="10 11">
    <name type="scientific">Candidatus Nephthysia bennettiae</name>
    <dbReference type="NCBI Taxonomy" id="3127016"/>
    <lineage>
        <taxon>Bacteria</taxon>
        <taxon>Bacillati</taxon>
        <taxon>Candidatus Dormiibacterota</taxon>
        <taxon>Candidatus Dormibacteria</taxon>
        <taxon>Candidatus Dormibacterales</taxon>
        <taxon>Candidatus Dormibacteraceae</taxon>
        <taxon>Candidatus Nephthysia</taxon>
    </lineage>
</organism>
<evidence type="ECO:0000256" key="4">
    <source>
        <dbReference type="ARBA" id="ARBA00022679"/>
    </source>
</evidence>
<evidence type="ECO:0000256" key="7">
    <source>
        <dbReference type="ARBA" id="ARBA00022840"/>
    </source>
</evidence>
<comment type="caution">
    <text evidence="10">The sequence shown here is derived from an EMBL/GenBank/DDBJ whole genome shotgun (WGS) entry which is preliminary data.</text>
</comment>
<dbReference type="GO" id="GO:0046656">
    <property type="term" value="P:folic acid biosynthetic process"/>
    <property type="evidence" value="ECO:0007669"/>
    <property type="project" value="UniProtKB-KW"/>
</dbReference>
<dbReference type="EC" id="2.7.6.3" evidence="3"/>
<dbReference type="CDD" id="cd00483">
    <property type="entry name" value="HPPK"/>
    <property type="match status" value="1"/>
</dbReference>
<dbReference type="GO" id="GO:0003848">
    <property type="term" value="F:2-amino-4-hydroxy-6-hydroxymethyldihydropteridine diphosphokinase activity"/>
    <property type="evidence" value="ECO:0007669"/>
    <property type="project" value="UniProtKB-EC"/>
</dbReference>
<evidence type="ECO:0000313" key="10">
    <source>
        <dbReference type="EMBL" id="MBJ7597848.1"/>
    </source>
</evidence>
<keyword evidence="11" id="KW-1185">Reference proteome</keyword>
<evidence type="ECO:0000256" key="2">
    <source>
        <dbReference type="ARBA" id="ARBA00005051"/>
    </source>
</evidence>
<protein>
    <recommendedName>
        <fullName evidence="3">2-amino-4-hydroxy-6-hydroxymethyldihydropteridine diphosphokinase</fullName>
        <ecNumber evidence="3">2.7.6.3</ecNumber>
    </recommendedName>
</protein>
<gene>
    <name evidence="10" type="primary">folK</name>
    <name evidence="10" type="ORF">JF922_07150</name>
</gene>
<evidence type="ECO:0000256" key="5">
    <source>
        <dbReference type="ARBA" id="ARBA00022741"/>
    </source>
</evidence>
<dbReference type="Pfam" id="PF01288">
    <property type="entry name" value="HPPK"/>
    <property type="match status" value="1"/>
</dbReference>
<dbReference type="GO" id="GO:0016301">
    <property type="term" value="F:kinase activity"/>
    <property type="evidence" value="ECO:0007669"/>
    <property type="project" value="UniProtKB-KW"/>
</dbReference>
<feature type="domain" description="7,8-dihydro-6-hydroxymethylpterin-pyrophosphokinase" evidence="9">
    <location>
        <begin position="87"/>
        <end position="98"/>
    </location>
</feature>
<dbReference type="Gene3D" id="3.30.70.560">
    <property type="entry name" value="7,8-Dihydro-6-hydroxymethylpterin-pyrophosphokinase HPPK"/>
    <property type="match status" value="1"/>
</dbReference>
<dbReference type="PANTHER" id="PTHR43071:SF1">
    <property type="entry name" value="2-AMINO-4-HYDROXY-6-HYDROXYMETHYLDIHYDROPTERIDINE PYROPHOSPHOKINASE"/>
    <property type="match status" value="1"/>
</dbReference>
<dbReference type="InterPro" id="IPR000550">
    <property type="entry name" value="Hppk"/>
</dbReference>
<name>A0A934K8W8_9BACT</name>
<keyword evidence="5" id="KW-0547">Nucleotide-binding</keyword>
<dbReference type="GO" id="GO:0005524">
    <property type="term" value="F:ATP binding"/>
    <property type="evidence" value="ECO:0007669"/>
    <property type="project" value="UniProtKB-KW"/>
</dbReference>
<dbReference type="AlphaFoldDB" id="A0A934K8W8"/>
<evidence type="ECO:0000256" key="3">
    <source>
        <dbReference type="ARBA" id="ARBA00013253"/>
    </source>
</evidence>
<comment type="catalytic activity">
    <reaction evidence="1">
        <text>6-hydroxymethyl-7,8-dihydropterin + ATP = (7,8-dihydropterin-6-yl)methyl diphosphate + AMP + H(+)</text>
        <dbReference type="Rhea" id="RHEA:11412"/>
        <dbReference type="ChEBI" id="CHEBI:15378"/>
        <dbReference type="ChEBI" id="CHEBI:30616"/>
        <dbReference type="ChEBI" id="CHEBI:44841"/>
        <dbReference type="ChEBI" id="CHEBI:72950"/>
        <dbReference type="ChEBI" id="CHEBI:456215"/>
        <dbReference type="EC" id="2.7.6.3"/>
    </reaction>
</comment>
<dbReference type="RefSeq" id="WP_338200393.1">
    <property type="nucleotide sequence ID" value="NZ_JAEKNR010000082.1"/>
</dbReference>
<evidence type="ECO:0000256" key="1">
    <source>
        <dbReference type="ARBA" id="ARBA00000198"/>
    </source>
</evidence>
<dbReference type="PROSITE" id="PS00794">
    <property type="entry name" value="HPPK"/>
    <property type="match status" value="1"/>
</dbReference>
<accession>A0A934K8W8</accession>
<keyword evidence="4 10" id="KW-0808">Transferase</keyword>
<sequence length="152" mass="16533">MTRAYLALGSNLGDREAYLAAARRLLPEHGVGLVRESSVLETEPFGVTDQPAFLNQVLEVEWSGSPRDLLGAVKAVESEAGRKPTYRWGPRELDVDILTFGSETVTDGDLTIPHPGLADRRFLRQLLRELLGDVDSSSAGKPNGESEGNMRG</sequence>
<reference evidence="10" key="1">
    <citation type="submission" date="2020-10" db="EMBL/GenBank/DDBJ databases">
        <title>Ca. Dormibacterota MAGs.</title>
        <authorList>
            <person name="Montgomery K."/>
        </authorList>
    </citation>
    <scope>NUCLEOTIDE SEQUENCE [LARGE SCALE GENOMIC DNA]</scope>
    <source>
        <strain evidence="10">SC8812_S17_10</strain>
    </source>
</reference>